<evidence type="ECO:0000313" key="3">
    <source>
        <dbReference type="Proteomes" id="UP000004892"/>
    </source>
</evidence>
<dbReference type="AlphaFoldDB" id="H1DEZ9"/>
<name>H1DEZ9_9BACT</name>
<reference evidence="2 3" key="1">
    <citation type="submission" date="2012-01" db="EMBL/GenBank/DDBJ databases">
        <title>The Genome Sequence of Odoribacter laneus YIT 12061.</title>
        <authorList>
            <consortium name="The Broad Institute Genome Sequencing Platform"/>
            <person name="Earl A."/>
            <person name="Ward D."/>
            <person name="Feldgarden M."/>
            <person name="Gevers D."/>
            <person name="Morotomi M."/>
            <person name="Young S.K."/>
            <person name="Zeng Q."/>
            <person name="Gargeya S."/>
            <person name="Fitzgerald M."/>
            <person name="Haas B."/>
            <person name="Abouelleil A."/>
            <person name="Alvarado L."/>
            <person name="Arachchi H.M."/>
            <person name="Berlin A."/>
            <person name="Chapman S.B."/>
            <person name="Gearin G."/>
            <person name="Goldberg J."/>
            <person name="Griggs A."/>
            <person name="Gujja S."/>
            <person name="Hansen M."/>
            <person name="Heiman D."/>
            <person name="Howarth C."/>
            <person name="Larimer J."/>
            <person name="Lui A."/>
            <person name="MacDonald P.J.P."/>
            <person name="McCowen C."/>
            <person name="Montmayeur A."/>
            <person name="Murphy C."/>
            <person name="Neiman D."/>
            <person name="Pearson M."/>
            <person name="Priest M."/>
            <person name="Roberts A."/>
            <person name="Saif S."/>
            <person name="Shea T."/>
            <person name="Sisk P."/>
            <person name="Stolte C."/>
            <person name="Sykes S."/>
            <person name="Wortman J."/>
            <person name="Nusbaum C."/>
            <person name="Birren B."/>
        </authorList>
    </citation>
    <scope>NUCLEOTIDE SEQUENCE [LARGE SCALE GENOMIC DNA]</scope>
    <source>
        <strain evidence="2 3">YIT 12061</strain>
    </source>
</reference>
<proteinExistence type="predicted"/>
<feature type="domain" description="DUF4595" evidence="1">
    <location>
        <begin position="53"/>
        <end position="231"/>
    </location>
</feature>
<comment type="caution">
    <text evidence="2">The sequence shown here is derived from an EMBL/GenBank/DDBJ whole genome shotgun (WGS) entry which is preliminary data.</text>
</comment>
<evidence type="ECO:0000259" key="1">
    <source>
        <dbReference type="Pfam" id="PF15283"/>
    </source>
</evidence>
<protein>
    <recommendedName>
        <fullName evidence="1">DUF4595 domain-containing protein</fullName>
    </recommendedName>
</protein>
<accession>H1DEZ9</accession>
<dbReference type="InterPro" id="IPR027931">
    <property type="entry name" value="DUF4595"/>
</dbReference>
<keyword evidence="3" id="KW-1185">Reference proteome</keyword>
<dbReference type="HOGENOM" id="CLU_1106277_0_0_10"/>
<dbReference type="EMBL" id="ADMC01000014">
    <property type="protein sequence ID" value="EHP49317.1"/>
    <property type="molecule type" value="Genomic_DNA"/>
</dbReference>
<dbReference type="Proteomes" id="UP000004892">
    <property type="component" value="Unassembled WGS sequence"/>
</dbReference>
<dbReference type="CDD" id="cd12871">
    <property type="entry name" value="Bacuni_01323_like"/>
    <property type="match status" value="1"/>
</dbReference>
<evidence type="ECO:0000313" key="2">
    <source>
        <dbReference type="EMBL" id="EHP49317.1"/>
    </source>
</evidence>
<gene>
    <name evidence="2" type="ORF">HMPREF9449_00835</name>
</gene>
<dbReference type="PATRIC" id="fig|742817.3.peg.892"/>
<sequence length="251" mass="29313">MLLVTCVAMVFVSCSKDDENDNVRGANGEKLVSKIVYTHKEEKGDTWKEVYTFSYDKQGRIIQETGDIEKEEYYTSTYTYTDEKIICYTEGIDRCDNKPYTNESTYLLNSDGLSVYSNEKYKGENDEITTYTYNTNNQLINIKSNYEDFKITWEDGNITKEEGSDFYENRVYTYSYNNNENKTAGLNFYDCSTLCNSLFSFGYFGTKNKNLILSSQYYNYEYEFDKDGYVTVMKAIDKTETLEVTATIEYK</sequence>
<organism evidence="2 3">
    <name type="scientific">Odoribacter laneus YIT 12061</name>
    <dbReference type="NCBI Taxonomy" id="742817"/>
    <lineage>
        <taxon>Bacteria</taxon>
        <taxon>Pseudomonadati</taxon>
        <taxon>Bacteroidota</taxon>
        <taxon>Bacteroidia</taxon>
        <taxon>Bacteroidales</taxon>
        <taxon>Odoribacteraceae</taxon>
        <taxon>Odoribacter</taxon>
    </lineage>
</organism>
<dbReference type="Pfam" id="PF15283">
    <property type="entry name" value="DUF4595"/>
    <property type="match status" value="1"/>
</dbReference>